<dbReference type="SUPFAM" id="SSF53756">
    <property type="entry name" value="UDP-Glycosyltransferase/glycogen phosphorylase"/>
    <property type="match status" value="1"/>
</dbReference>
<dbReference type="InterPro" id="IPR028098">
    <property type="entry name" value="Glyco_trans_4-like_N"/>
</dbReference>
<dbReference type="InterPro" id="IPR001296">
    <property type="entry name" value="Glyco_trans_1"/>
</dbReference>
<evidence type="ECO:0000259" key="4">
    <source>
        <dbReference type="Pfam" id="PF13439"/>
    </source>
</evidence>
<feature type="domain" description="Glycosyltransferase subfamily 4-like N-terminal" evidence="4">
    <location>
        <begin position="17"/>
        <end position="178"/>
    </location>
</feature>
<reference evidence="5" key="1">
    <citation type="submission" date="2020-05" db="EMBL/GenBank/DDBJ databases">
        <authorList>
            <person name="Chiriac C."/>
            <person name="Salcher M."/>
            <person name="Ghai R."/>
            <person name="Kavagutti S V."/>
        </authorList>
    </citation>
    <scope>NUCLEOTIDE SEQUENCE</scope>
</reference>
<feature type="compositionally biased region" description="Low complexity" evidence="2">
    <location>
        <begin position="371"/>
        <end position="384"/>
    </location>
</feature>
<dbReference type="GO" id="GO:0016757">
    <property type="term" value="F:glycosyltransferase activity"/>
    <property type="evidence" value="ECO:0007669"/>
    <property type="project" value="InterPro"/>
</dbReference>
<gene>
    <name evidence="5" type="ORF">UFOPK3547_01560</name>
</gene>
<dbReference type="GO" id="GO:0009103">
    <property type="term" value="P:lipopolysaccharide biosynthetic process"/>
    <property type="evidence" value="ECO:0007669"/>
    <property type="project" value="TreeGrafter"/>
</dbReference>
<feature type="domain" description="Glycosyl transferase family 1" evidence="3">
    <location>
        <begin position="180"/>
        <end position="337"/>
    </location>
</feature>
<protein>
    <submittedName>
        <fullName evidence="5">Unannotated protein</fullName>
    </submittedName>
</protein>
<evidence type="ECO:0000256" key="1">
    <source>
        <dbReference type="ARBA" id="ARBA00022679"/>
    </source>
</evidence>
<organism evidence="5">
    <name type="scientific">freshwater metagenome</name>
    <dbReference type="NCBI Taxonomy" id="449393"/>
    <lineage>
        <taxon>unclassified sequences</taxon>
        <taxon>metagenomes</taxon>
        <taxon>ecological metagenomes</taxon>
    </lineage>
</organism>
<dbReference type="CDD" id="cd03801">
    <property type="entry name" value="GT4_PimA-like"/>
    <property type="match status" value="1"/>
</dbReference>
<accession>A0A6J5ZXC8</accession>
<dbReference type="AlphaFoldDB" id="A0A6J5ZXC8"/>
<dbReference type="PANTHER" id="PTHR46401:SF2">
    <property type="entry name" value="GLYCOSYLTRANSFERASE WBBK-RELATED"/>
    <property type="match status" value="1"/>
</dbReference>
<proteinExistence type="predicted"/>
<dbReference type="EMBL" id="CAESAN010000171">
    <property type="protein sequence ID" value="CAB4347051.1"/>
    <property type="molecule type" value="Genomic_DNA"/>
</dbReference>
<evidence type="ECO:0000313" key="5">
    <source>
        <dbReference type="EMBL" id="CAB4347051.1"/>
    </source>
</evidence>
<evidence type="ECO:0000259" key="3">
    <source>
        <dbReference type="Pfam" id="PF00534"/>
    </source>
</evidence>
<name>A0A6J5ZXC8_9ZZZZ</name>
<sequence>MHILILTDRDWNHPQTGGTGVHLTGQIDHWLAWGHSVTVIAGGYDNSLPFERIGNLTVYRVGTRVSVFPQTIIKGLLQRVPKADVTLEIINGICWMTPLWHRGPRVSLIHHVHKAMYVDEMGTKGRFAGLALETAPLRTIYQRSQFLVVSEATREEVATTHRIPSSSIAVVYPGVDHEYFQPGPKSEEPTMVFLGRLKAYKRVETLLDVVGAIDGLTLDIVGDGDHAPKVQEVARAKGLEGRVRFHGHVDDETKRRLLSRSWLAATASSAEGWSSSTLEAAASGTPTVAHPVGGLNESIVNGQTGLHAETVADFVAAVQRVIGDDDLRTRLSVQARARAATLGWDRSAAGTLEVLERAAFGEPRREQEQEATASPSISAAPSDN</sequence>
<evidence type="ECO:0000256" key="2">
    <source>
        <dbReference type="SAM" id="MobiDB-lite"/>
    </source>
</evidence>
<dbReference type="PANTHER" id="PTHR46401">
    <property type="entry name" value="GLYCOSYLTRANSFERASE WBBK-RELATED"/>
    <property type="match status" value="1"/>
</dbReference>
<dbReference type="Pfam" id="PF13439">
    <property type="entry name" value="Glyco_transf_4"/>
    <property type="match status" value="1"/>
</dbReference>
<keyword evidence="1" id="KW-0808">Transferase</keyword>
<feature type="region of interest" description="Disordered" evidence="2">
    <location>
        <begin position="358"/>
        <end position="384"/>
    </location>
</feature>
<dbReference type="Gene3D" id="3.40.50.2000">
    <property type="entry name" value="Glycogen Phosphorylase B"/>
    <property type="match status" value="2"/>
</dbReference>
<dbReference type="Pfam" id="PF00534">
    <property type="entry name" value="Glycos_transf_1"/>
    <property type="match status" value="1"/>
</dbReference>